<feature type="domain" description="Molybdenum cofactor sulfurase middle" evidence="1">
    <location>
        <begin position="38"/>
        <end position="122"/>
    </location>
</feature>
<dbReference type="KEGG" id="aaqu:D3M96_15850"/>
<reference evidence="2 3" key="1">
    <citation type="submission" date="2018-09" db="EMBL/GenBank/DDBJ databases">
        <title>Complete genome sequence of the hydrocarbonoclastic bacterium Alcaligenes aquatilis QD168, isolated from a crude-oil polluted marine sediment of Central Chile.</title>
        <authorList>
            <person name="Duran R.E."/>
            <person name="Barra B."/>
            <person name="Salva-Serra F."/>
            <person name="Mendez V."/>
            <person name="Moore E.R.B."/>
            <person name="Seeger M."/>
        </authorList>
    </citation>
    <scope>NUCLEOTIDE SEQUENCE [LARGE SCALE GENOMIC DNA]</scope>
    <source>
        <strain evidence="2 3">QD168</strain>
    </source>
</reference>
<dbReference type="AlphaFoldDB" id="A0A3G2HYE3"/>
<evidence type="ECO:0000259" key="1">
    <source>
        <dbReference type="Pfam" id="PF03476"/>
    </source>
</evidence>
<sequence length="139" mass="15035">MVQAMSARDVVSLPQETVCLLQGGPALSGSKALACKGRWVLGDDQGQVLAADALPALAGLSVELRFGQLVLRAPGMLRLEIEVDVIEDDPDSFSLWQENGQSVQLVDEGDLPAHWFSRYTGQPLRLLKRLSQTTKPPAL</sequence>
<name>A0A3G2HYE3_9BURK</name>
<accession>A0A3G2HYE3</accession>
<gene>
    <name evidence="2" type="ORF">D3M96_15850</name>
</gene>
<protein>
    <recommendedName>
        <fullName evidence="1">Molybdenum cofactor sulfurase middle domain-containing protein</fullName>
    </recommendedName>
</protein>
<evidence type="ECO:0000313" key="3">
    <source>
        <dbReference type="Proteomes" id="UP000268070"/>
    </source>
</evidence>
<proteinExistence type="predicted"/>
<dbReference type="OrthoDB" id="581532at2"/>
<dbReference type="Pfam" id="PF03476">
    <property type="entry name" value="MOSC_N"/>
    <property type="match status" value="1"/>
</dbReference>
<evidence type="ECO:0000313" key="2">
    <source>
        <dbReference type="EMBL" id="AYN21871.1"/>
    </source>
</evidence>
<dbReference type="EMBL" id="CP032153">
    <property type="protein sequence ID" value="AYN21871.1"/>
    <property type="molecule type" value="Genomic_DNA"/>
</dbReference>
<organism evidence="2 3">
    <name type="scientific">Alcaligenes aquatilis</name>
    <dbReference type="NCBI Taxonomy" id="323284"/>
    <lineage>
        <taxon>Bacteria</taxon>
        <taxon>Pseudomonadati</taxon>
        <taxon>Pseudomonadota</taxon>
        <taxon>Betaproteobacteria</taxon>
        <taxon>Burkholderiales</taxon>
        <taxon>Alcaligenaceae</taxon>
        <taxon>Alcaligenes</taxon>
    </lineage>
</organism>
<dbReference type="SUPFAM" id="SSF141673">
    <property type="entry name" value="MOSC N-terminal domain-like"/>
    <property type="match status" value="1"/>
</dbReference>
<dbReference type="Proteomes" id="UP000268070">
    <property type="component" value="Chromosome"/>
</dbReference>
<dbReference type="InterPro" id="IPR005303">
    <property type="entry name" value="MOCOS_middle"/>
</dbReference>